<dbReference type="OrthoDB" id="997115at2"/>
<organism evidence="1 2">
    <name type="scientific">Pedobacter psychrodurus</name>
    <dbReference type="NCBI Taxonomy" id="2530456"/>
    <lineage>
        <taxon>Bacteria</taxon>
        <taxon>Pseudomonadati</taxon>
        <taxon>Bacteroidota</taxon>
        <taxon>Sphingobacteriia</taxon>
        <taxon>Sphingobacteriales</taxon>
        <taxon>Sphingobacteriaceae</taxon>
        <taxon>Pedobacter</taxon>
    </lineage>
</organism>
<proteinExistence type="predicted"/>
<evidence type="ECO:0000313" key="1">
    <source>
        <dbReference type="EMBL" id="TCD29034.1"/>
    </source>
</evidence>
<dbReference type="RefSeq" id="WP_131526990.1">
    <property type="nucleotide sequence ID" value="NZ_SJSO01000002.1"/>
</dbReference>
<dbReference type="EMBL" id="SJSO01000002">
    <property type="protein sequence ID" value="TCD29034.1"/>
    <property type="molecule type" value="Genomic_DNA"/>
</dbReference>
<comment type="caution">
    <text evidence="1">The sequence shown here is derived from an EMBL/GenBank/DDBJ whole genome shotgun (WGS) entry which is preliminary data.</text>
</comment>
<dbReference type="Proteomes" id="UP000293925">
    <property type="component" value="Unassembled WGS sequence"/>
</dbReference>
<keyword evidence="2" id="KW-1185">Reference proteome</keyword>
<accession>A0A4R0Q3G7</accession>
<evidence type="ECO:0000313" key="2">
    <source>
        <dbReference type="Proteomes" id="UP000293925"/>
    </source>
</evidence>
<name>A0A4R0Q3G7_9SPHI</name>
<gene>
    <name evidence="1" type="ORF">EZ456_02420</name>
</gene>
<reference evidence="1 2" key="1">
    <citation type="submission" date="2019-02" db="EMBL/GenBank/DDBJ databases">
        <title>Pedobacter sp. RP-3-21 sp. nov., isolated from Arctic soil.</title>
        <authorList>
            <person name="Dahal R.H."/>
        </authorList>
    </citation>
    <scope>NUCLEOTIDE SEQUENCE [LARGE SCALE GENOMIC DNA]</scope>
    <source>
        <strain evidence="1 2">RP-3-21</strain>
    </source>
</reference>
<protein>
    <submittedName>
        <fullName evidence="1">Uncharacterized protein</fullName>
    </submittedName>
</protein>
<sequence>MICTFASRMKILVYLLSLSILFISCITCEDLPEFGYDIQTKVLSAKISKTESSADKDNCSPMCTCNCCGQPSVSSLAFSSFNFLKNEPVLKLNTPYSDQFISSYLQHIWQPPKLNKTSIG</sequence>
<dbReference type="AlphaFoldDB" id="A0A4R0Q3G7"/>